<keyword evidence="2" id="KW-1185">Reference proteome</keyword>
<accession>A0AAV2SJG9</accession>
<feature type="non-terminal residue" evidence="1">
    <location>
        <position position="121"/>
    </location>
</feature>
<dbReference type="AlphaFoldDB" id="A0AAV2SJG9"/>
<proteinExistence type="predicted"/>
<organism evidence="1 2">
    <name type="scientific">Meganyctiphanes norvegica</name>
    <name type="common">Northern krill</name>
    <name type="synonym">Thysanopoda norvegica</name>
    <dbReference type="NCBI Taxonomy" id="48144"/>
    <lineage>
        <taxon>Eukaryota</taxon>
        <taxon>Metazoa</taxon>
        <taxon>Ecdysozoa</taxon>
        <taxon>Arthropoda</taxon>
        <taxon>Crustacea</taxon>
        <taxon>Multicrustacea</taxon>
        <taxon>Malacostraca</taxon>
        <taxon>Eumalacostraca</taxon>
        <taxon>Eucarida</taxon>
        <taxon>Euphausiacea</taxon>
        <taxon>Euphausiidae</taxon>
        <taxon>Meganyctiphanes</taxon>
    </lineage>
</organism>
<sequence length="121" mass="13916">KLKCGQAIENDVKSYDEEMQIKLKSSKTEEELQKFDEAARVDANEKYEDDVAFAIVNDFEIYDEGHQKLNKALNDKFEKNRKNFNAHKELYNAAKAGDVKGVEAALLYKPDINWQNPDEDG</sequence>
<protein>
    <submittedName>
        <fullName evidence="1">Uncharacterized protein</fullName>
    </submittedName>
</protein>
<dbReference type="Proteomes" id="UP001497623">
    <property type="component" value="Unassembled WGS sequence"/>
</dbReference>
<name>A0AAV2SJG9_MEGNR</name>
<comment type="caution">
    <text evidence="1">The sequence shown here is derived from an EMBL/GenBank/DDBJ whole genome shotgun (WGS) entry which is preliminary data.</text>
</comment>
<evidence type="ECO:0000313" key="2">
    <source>
        <dbReference type="Proteomes" id="UP001497623"/>
    </source>
</evidence>
<reference evidence="1 2" key="1">
    <citation type="submission" date="2024-05" db="EMBL/GenBank/DDBJ databases">
        <authorList>
            <person name="Wallberg A."/>
        </authorList>
    </citation>
    <scope>NUCLEOTIDE SEQUENCE [LARGE SCALE GENOMIC DNA]</scope>
</reference>
<dbReference type="EMBL" id="CAXKWB010072686">
    <property type="protein sequence ID" value="CAL4196225.1"/>
    <property type="molecule type" value="Genomic_DNA"/>
</dbReference>
<gene>
    <name evidence="1" type="ORF">MNOR_LOCUS37155</name>
</gene>
<evidence type="ECO:0000313" key="1">
    <source>
        <dbReference type="EMBL" id="CAL4196225.1"/>
    </source>
</evidence>
<feature type="non-terminal residue" evidence="1">
    <location>
        <position position="1"/>
    </location>
</feature>